<reference evidence="1" key="2">
    <citation type="submission" date="2020-05" db="UniProtKB">
        <authorList>
            <consortium name="EnsemblMetazoa"/>
        </authorList>
    </citation>
    <scope>IDENTIFICATION</scope>
    <source>
        <strain evidence="1">IAEA</strain>
    </source>
</reference>
<name>A0A1A9ZSJ3_GLOPL</name>
<dbReference type="EnsemblMetazoa" id="GPAI023656-RA">
    <property type="protein sequence ID" value="GPAI023656-PA"/>
    <property type="gene ID" value="GPAI023656"/>
</dbReference>
<protein>
    <submittedName>
        <fullName evidence="1">Uncharacterized protein</fullName>
    </submittedName>
</protein>
<reference evidence="2" key="1">
    <citation type="submission" date="2014-03" db="EMBL/GenBank/DDBJ databases">
        <authorList>
            <person name="Aksoy S."/>
            <person name="Warren W."/>
            <person name="Wilson R.K."/>
        </authorList>
    </citation>
    <scope>NUCLEOTIDE SEQUENCE [LARGE SCALE GENOMIC DNA]</scope>
    <source>
        <strain evidence="2">IAEA</strain>
    </source>
</reference>
<evidence type="ECO:0000313" key="1">
    <source>
        <dbReference type="EnsemblMetazoa" id="GPAI023656-PA"/>
    </source>
</evidence>
<accession>A0A1A9ZSJ3</accession>
<organism evidence="1 2">
    <name type="scientific">Glossina pallidipes</name>
    <name type="common">Tsetse fly</name>
    <dbReference type="NCBI Taxonomy" id="7398"/>
    <lineage>
        <taxon>Eukaryota</taxon>
        <taxon>Metazoa</taxon>
        <taxon>Ecdysozoa</taxon>
        <taxon>Arthropoda</taxon>
        <taxon>Hexapoda</taxon>
        <taxon>Insecta</taxon>
        <taxon>Pterygota</taxon>
        <taxon>Neoptera</taxon>
        <taxon>Endopterygota</taxon>
        <taxon>Diptera</taxon>
        <taxon>Brachycera</taxon>
        <taxon>Muscomorpha</taxon>
        <taxon>Hippoboscoidea</taxon>
        <taxon>Glossinidae</taxon>
        <taxon>Glossina</taxon>
    </lineage>
</organism>
<dbReference type="VEuPathDB" id="VectorBase:GPAI023656"/>
<sequence length="101" mass="10518">MDTGVKARCNQKTQHRQIENFNRRPDLEAADAPIVKLAAFGAAVIPGPELTILDGFKAPVNTLELTITFDGGDMVFVAESNPKPAAAAAAAVTILGALGES</sequence>
<keyword evidence="2" id="KW-1185">Reference proteome</keyword>
<dbReference type="AlphaFoldDB" id="A0A1A9ZSJ3"/>
<evidence type="ECO:0000313" key="2">
    <source>
        <dbReference type="Proteomes" id="UP000092445"/>
    </source>
</evidence>
<proteinExistence type="predicted"/>
<dbReference type="Proteomes" id="UP000092445">
    <property type="component" value="Unassembled WGS sequence"/>
</dbReference>